<keyword evidence="3 5" id="KW-1133">Transmembrane helix</keyword>
<comment type="caution">
    <text evidence="7">The sequence shown here is derived from an EMBL/GenBank/DDBJ whole genome shotgun (WGS) entry which is preliminary data.</text>
</comment>
<protein>
    <recommendedName>
        <fullName evidence="6">ABC-2 type transporter transmembrane domain-containing protein</fullName>
    </recommendedName>
</protein>
<name>A0A7Z8G5J5_CARDV</name>
<keyword evidence="4 5" id="KW-0472">Membrane</keyword>
<dbReference type="PANTHER" id="PTHR37305:SF1">
    <property type="entry name" value="MEMBRANE PROTEIN"/>
    <property type="match status" value="1"/>
</dbReference>
<feature type="domain" description="ABC-2 type transporter transmembrane" evidence="6">
    <location>
        <begin position="67"/>
        <end position="306"/>
    </location>
</feature>
<feature type="transmembrane region" description="Helical" evidence="5">
    <location>
        <begin position="233"/>
        <end position="255"/>
    </location>
</feature>
<evidence type="ECO:0000256" key="1">
    <source>
        <dbReference type="ARBA" id="ARBA00004141"/>
    </source>
</evidence>
<sequence length="314" mass="35524">MNHLFAYISAENYKFFKSNLWKISLLIATLLSLFMISAIQKNSNWQADLAKRNKDIELQLNQTPLTLKNSVTENYLIQEWQENNAYLNEQVKPATEGTIQGYLSSVLSLKGLGLILVVFTILFSVNLAKEFETGTIKFMLMSPYTRVKLIIGNYLTVLLVSFLFLFAVLVVNSLLSFAFMSPSSTTHFTSLYGEIISSSTLAFMFKNILLSLVYYFVYITFTFMLASVFRSVMLSLSVSLLFALLGTQIMGLISVHPKILQFLLPAIVDLTNYQGGTTLIQQNNYSILTCLSIITIYISVFLCISIVSFKYRDI</sequence>
<evidence type="ECO:0000256" key="4">
    <source>
        <dbReference type="ARBA" id="ARBA00023136"/>
    </source>
</evidence>
<evidence type="ECO:0000313" key="7">
    <source>
        <dbReference type="EMBL" id="TFJ28516.1"/>
    </source>
</evidence>
<comment type="subcellular location">
    <subcellularLocation>
        <location evidence="1">Membrane</location>
        <topology evidence="1">Multi-pass membrane protein</topology>
    </subcellularLocation>
</comment>
<feature type="transmembrane region" description="Helical" evidence="5">
    <location>
        <begin position="285"/>
        <end position="309"/>
    </location>
</feature>
<feature type="transmembrane region" description="Helical" evidence="5">
    <location>
        <begin position="195"/>
        <end position="221"/>
    </location>
</feature>
<dbReference type="Pfam" id="PF12698">
    <property type="entry name" value="ABC2_membrane_3"/>
    <property type="match status" value="1"/>
</dbReference>
<dbReference type="RefSeq" id="WP_135025698.1">
    <property type="nucleotide sequence ID" value="NZ_CBCPJQ010000007.1"/>
</dbReference>
<evidence type="ECO:0000256" key="5">
    <source>
        <dbReference type="SAM" id="Phobius"/>
    </source>
</evidence>
<dbReference type="Proteomes" id="UP000297938">
    <property type="component" value="Unassembled WGS sequence"/>
</dbReference>
<reference evidence="7 8" key="1">
    <citation type="journal article" date="2018" name="Int. J. Food Microbiol.">
        <title>Growth of Carnobacterium spp. isolated from chilled vacuum-packaged meat under relevant acidic conditions.</title>
        <authorList>
            <person name="Zhang P."/>
            <person name="Badoni M."/>
            <person name="Ganzle M."/>
            <person name="Yang X."/>
        </authorList>
    </citation>
    <scope>NUCLEOTIDE SEQUENCE [LARGE SCALE GENOMIC DNA]</scope>
    <source>
        <strain evidence="7 8">B2</strain>
    </source>
</reference>
<keyword evidence="2 5" id="KW-0812">Transmembrane</keyword>
<dbReference type="PANTHER" id="PTHR37305">
    <property type="entry name" value="INTEGRAL MEMBRANE PROTEIN-RELATED"/>
    <property type="match status" value="1"/>
</dbReference>
<accession>A0A7Z8G5J5</accession>
<dbReference type="InterPro" id="IPR013525">
    <property type="entry name" value="ABC2_TM"/>
</dbReference>
<evidence type="ECO:0000256" key="2">
    <source>
        <dbReference type="ARBA" id="ARBA00022692"/>
    </source>
</evidence>
<feature type="transmembrane region" description="Helical" evidence="5">
    <location>
        <begin position="20"/>
        <end position="39"/>
    </location>
</feature>
<feature type="transmembrane region" description="Helical" evidence="5">
    <location>
        <begin position="149"/>
        <end position="175"/>
    </location>
</feature>
<dbReference type="GO" id="GO:0140359">
    <property type="term" value="F:ABC-type transporter activity"/>
    <property type="evidence" value="ECO:0007669"/>
    <property type="project" value="InterPro"/>
</dbReference>
<evidence type="ECO:0000256" key="3">
    <source>
        <dbReference type="ARBA" id="ARBA00022989"/>
    </source>
</evidence>
<dbReference type="AlphaFoldDB" id="A0A7Z8G5J5"/>
<evidence type="ECO:0000313" key="8">
    <source>
        <dbReference type="Proteomes" id="UP000297938"/>
    </source>
</evidence>
<organism evidence="7 8">
    <name type="scientific">Carnobacterium divergens</name>
    <name type="common">Lactobacillus divergens</name>
    <dbReference type="NCBI Taxonomy" id="2748"/>
    <lineage>
        <taxon>Bacteria</taxon>
        <taxon>Bacillati</taxon>
        <taxon>Bacillota</taxon>
        <taxon>Bacilli</taxon>
        <taxon>Lactobacillales</taxon>
        <taxon>Carnobacteriaceae</taxon>
        <taxon>Carnobacterium</taxon>
    </lineage>
</organism>
<gene>
    <name evidence="7" type="ORF">CKN69_03015</name>
</gene>
<dbReference type="EMBL" id="NRPP01000007">
    <property type="protein sequence ID" value="TFJ28516.1"/>
    <property type="molecule type" value="Genomic_DNA"/>
</dbReference>
<dbReference type="GO" id="GO:0005886">
    <property type="term" value="C:plasma membrane"/>
    <property type="evidence" value="ECO:0007669"/>
    <property type="project" value="UniProtKB-SubCell"/>
</dbReference>
<evidence type="ECO:0000259" key="6">
    <source>
        <dbReference type="Pfam" id="PF12698"/>
    </source>
</evidence>
<feature type="transmembrane region" description="Helical" evidence="5">
    <location>
        <begin position="111"/>
        <end position="128"/>
    </location>
</feature>
<proteinExistence type="predicted"/>